<evidence type="ECO:0000313" key="1">
    <source>
        <dbReference type="EMBL" id="EGR28409.1"/>
    </source>
</evidence>
<dbReference type="InParanoid" id="G0R284"/>
<dbReference type="OrthoDB" id="10252009at2759"/>
<proteinExistence type="predicted"/>
<protein>
    <submittedName>
        <fullName evidence="1">Uncharacterized protein</fullName>
    </submittedName>
</protein>
<dbReference type="GeneID" id="14904497"/>
<gene>
    <name evidence="1" type="ORF">IMG5_175950</name>
</gene>
<accession>G0R284</accession>
<reference evidence="1 2" key="1">
    <citation type="submission" date="2011-07" db="EMBL/GenBank/DDBJ databases">
        <authorList>
            <person name="Coyne R."/>
            <person name="Brami D."/>
            <person name="Johnson J."/>
            <person name="Hostetler J."/>
            <person name="Hannick L."/>
            <person name="Clark T."/>
            <person name="Cassidy-Hanley D."/>
            <person name="Inman J."/>
        </authorList>
    </citation>
    <scope>NUCLEOTIDE SEQUENCE [LARGE SCALE GENOMIC DNA]</scope>
    <source>
        <strain evidence="1 2">G5</strain>
    </source>
</reference>
<organism evidence="1 2">
    <name type="scientific">Ichthyophthirius multifiliis</name>
    <name type="common">White spot disease agent</name>
    <name type="synonym">Ich</name>
    <dbReference type="NCBI Taxonomy" id="5932"/>
    <lineage>
        <taxon>Eukaryota</taxon>
        <taxon>Sar</taxon>
        <taxon>Alveolata</taxon>
        <taxon>Ciliophora</taxon>
        <taxon>Intramacronucleata</taxon>
        <taxon>Oligohymenophorea</taxon>
        <taxon>Hymenostomatida</taxon>
        <taxon>Ophryoglenina</taxon>
        <taxon>Ichthyophthirius</taxon>
    </lineage>
</organism>
<sequence length="87" mass="10093">MKNNTLLTVGVKIIDGLFIGDEFAAKLHQQQIVYRNKYLIIGKQQEQHIYAIDGKKTKNNLLKSESVLVHSVRGQNRSIQMEFKQMY</sequence>
<dbReference type="AlphaFoldDB" id="G0R284"/>
<evidence type="ECO:0000313" key="2">
    <source>
        <dbReference type="Proteomes" id="UP000008983"/>
    </source>
</evidence>
<dbReference type="Proteomes" id="UP000008983">
    <property type="component" value="Unassembled WGS sequence"/>
</dbReference>
<dbReference type="RefSeq" id="XP_004029645.1">
    <property type="nucleotide sequence ID" value="XM_004029597.1"/>
</dbReference>
<keyword evidence="2" id="KW-1185">Reference proteome</keyword>
<dbReference type="EMBL" id="GL984247">
    <property type="protein sequence ID" value="EGR28409.1"/>
    <property type="molecule type" value="Genomic_DNA"/>
</dbReference>
<name>G0R284_ICHMU</name>